<dbReference type="KEGG" id="salm:D0Y50_13070"/>
<dbReference type="RefSeq" id="WP_117317332.1">
    <property type="nucleotide sequence ID" value="NZ_CP031769.1"/>
</dbReference>
<reference evidence="1 2" key="1">
    <citation type="submission" date="2018-08" db="EMBL/GenBank/DDBJ databases">
        <title>Salinimonas sediminis sp. nov., a piezophilic bacterium isolated from a deep-sea sediment sample from the New Britain Trench.</title>
        <authorList>
            <person name="Cao J."/>
        </authorList>
    </citation>
    <scope>NUCLEOTIDE SEQUENCE [LARGE SCALE GENOMIC DNA]</scope>
    <source>
        <strain evidence="1 2">N102</strain>
    </source>
</reference>
<protein>
    <submittedName>
        <fullName evidence="1">Uncharacterized protein</fullName>
    </submittedName>
</protein>
<dbReference type="AlphaFoldDB" id="A0A346NNU2"/>
<evidence type="ECO:0000313" key="1">
    <source>
        <dbReference type="EMBL" id="AXR07199.1"/>
    </source>
</evidence>
<evidence type="ECO:0000313" key="2">
    <source>
        <dbReference type="Proteomes" id="UP000262073"/>
    </source>
</evidence>
<proteinExistence type="predicted"/>
<organism evidence="1 2">
    <name type="scientific">Salinimonas sediminis</name>
    <dbReference type="NCBI Taxonomy" id="2303538"/>
    <lineage>
        <taxon>Bacteria</taxon>
        <taxon>Pseudomonadati</taxon>
        <taxon>Pseudomonadota</taxon>
        <taxon>Gammaproteobacteria</taxon>
        <taxon>Alteromonadales</taxon>
        <taxon>Alteromonadaceae</taxon>
        <taxon>Alteromonas/Salinimonas group</taxon>
        <taxon>Salinimonas</taxon>
    </lineage>
</organism>
<dbReference type="Proteomes" id="UP000262073">
    <property type="component" value="Chromosome"/>
</dbReference>
<accession>A0A346NNU2</accession>
<sequence>MEQSVTLARISIISHAKVTKDAQLNYPPNILLALKALPVMVTDLPNHLRWSRHATWQVYAQCVVIVGGVFYWPRKSAIDFTGAMLGLGPEPFQSNA</sequence>
<dbReference type="EMBL" id="CP031769">
    <property type="protein sequence ID" value="AXR07199.1"/>
    <property type="molecule type" value="Genomic_DNA"/>
</dbReference>
<gene>
    <name evidence="1" type="ORF">D0Y50_13070</name>
</gene>
<keyword evidence="2" id="KW-1185">Reference proteome</keyword>
<name>A0A346NNU2_9ALTE</name>